<dbReference type="Gene3D" id="1.10.287.70">
    <property type="match status" value="2"/>
</dbReference>
<feature type="transmembrane region" description="Helical" evidence="13">
    <location>
        <begin position="506"/>
        <end position="525"/>
    </location>
</feature>
<evidence type="ECO:0000259" key="14">
    <source>
        <dbReference type="Pfam" id="PF00520"/>
    </source>
</evidence>
<dbReference type="PANTHER" id="PTHR45628:SF7">
    <property type="entry name" value="VOLTAGE-DEPENDENT CALCIUM CHANNEL TYPE A SUBUNIT ALPHA-1"/>
    <property type="match status" value="1"/>
</dbReference>
<dbReference type="InterPro" id="IPR050599">
    <property type="entry name" value="VDCC_alpha-1_subunit"/>
</dbReference>
<dbReference type="GO" id="GO:0098703">
    <property type="term" value="P:calcium ion import across plasma membrane"/>
    <property type="evidence" value="ECO:0007669"/>
    <property type="project" value="TreeGrafter"/>
</dbReference>
<feature type="transmembrane region" description="Helical" evidence="13">
    <location>
        <begin position="144"/>
        <end position="166"/>
    </location>
</feature>
<evidence type="ECO:0000256" key="11">
    <source>
        <dbReference type="ARBA" id="ARBA00023180"/>
    </source>
</evidence>
<dbReference type="Proteomes" id="UP000232323">
    <property type="component" value="Unassembled WGS sequence"/>
</dbReference>
<keyword evidence="4" id="KW-0107">Calcium channel</keyword>
<dbReference type="STRING" id="1157962.A0A250XHG9"/>
<evidence type="ECO:0000256" key="2">
    <source>
        <dbReference type="ARBA" id="ARBA00022448"/>
    </source>
</evidence>
<keyword evidence="11" id="KW-0325">Glycoprotein</keyword>
<feature type="transmembrane region" description="Helical" evidence="13">
    <location>
        <begin position="473"/>
        <end position="494"/>
    </location>
</feature>
<feature type="transmembrane region" description="Helical" evidence="13">
    <location>
        <begin position="70"/>
        <end position="91"/>
    </location>
</feature>
<dbReference type="AlphaFoldDB" id="A0A250XHG9"/>
<keyword evidence="3" id="KW-0109">Calcium transport</keyword>
<keyword evidence="16" id="KW-1185">Reference proteome</keyword>
<comment type="caution">
    <text evidence="15">The sequence shown here is derived from an EMBL/GenBank/DDBJ whole genome shotgun (WGS) entry which is preliminary data.</text>
</comment>
<evidence type="ECO:0000313" key="16">
    <source>
        <dbReference type="Proteomes" id="UP000232323"/>
    </source>
</evidence>
<keyword evidence="12" id="KW-0407">Ion channel</keyword>
<dbReference type="InterPro" id="IPR005821">
    <property type="entry name" value="Ion_trans_dom"/>
</dbReference>
<dbReference type="Pfam" id="PF00520">
    <property type="entry name" value="Ion_trans"/>
    <property type="match status" value="2"/>
</dbReference>
<feature type="domain" description="Ion transport" evidence="14">
    <location>
        <begin position="71"/>
        <end position="401"/>
    </location>
</feature>
<feature type="domain" description="Ion transport" evidence="14">
    <location>
        <begin position="472"/>
        <end position="806"/>
    </location>
</feature>
<dbReference type="FunFam" id="1.20.120.350:FF:000095">
    <property type="entry name" value="Voltage-gated Ca2+ channel, alpha subunit"/>
    <property type="match status" value="1"/>
</dbReference>
<dbReference type="EMBL" id="BEGY01000082">
    <property type="protein sequence ID" value="GAX82518.1"/>
    <property type="molecule type" value="Genomic_DNA"/>
</dbReference>
<dbReference type="Gene3D" id="1.20.120.350">
    <property type="entry name" value="Voltage-gated potassium channels. Chain C"/>
    <property type="match status" value="2"/>
</dbReference>
<comment type="subcellular location">
    <subcellularLocation>
        <location evidence="1">Membrane</location>
        <topology evidence="1">Multi-pass membrane protein</topology>
    </subcellularLocation>
</comment>
<keyword evidence="6" id="KW-0106">Calcium</keyword>
<evidence type="ECO:0000256" key="13">
    <source>
        <dbReference type="SAM" id="Phobius"/>
    </source>
</evidence>
<keyword evidence="7" id="KW-0851">Voltage-gated channel</keyword>
<evidence type="ECO:0000256" key="12">
    <source>
        <dbReference type="ARBA" id="ARBA00023303"/>
    </source>
</evidence>
<evidence type="ECO:0000256" key="9">
    <source>
        <dbReference type="ARBA" id="ARBA00023065"/>
    </source>
</evidence>
<keyword evidence="5 13" id="KW-0812">Transmembrane</keyword>
<protein>
    <recommendedName>
        <fullName evidence="14">Ion transport domain-containing protein</fullName>
    </recommendedName>
</protein>
<feature type="transmembrane region" description="Helical" evidence="13">
    <location>
        <begin position="589"/>
        <end position="613"/>
    </location>
</feature>
<evidence type="ECO:0000256" key="4">
    <source>
        <dbReference type="ARBA" id="ARBA00022673"/>
    </source>
</evidence>
<keyword evidence="9" id="KW-0406">Ion transport</keyword>
<keyword evidence="10 13" id="KW-0472">Membrane</keyword>
<feature type="transmembrane region" description="Helical" evidence="13">
    <location>
        <begin position="372"/>
        <end position="394"/>
    </location>
</feature>
<evidence type="ECO:0000256" key="5">
    <source>
        <dbReference type="ARBA" id="ARBA00022692"/>
    </source>
</evidence>
<dbReference type="GO" id="GO:0008331">
    <property type="term" value="F:high voltage-gated calcium channel activity"/>
    <property type="evidence" value="ECO:0007669"/>
    <property type="project" value="TreeGrafter"/>
</dbReference>
<evidence type="ECO:0000256" key="1">
    <source>
        <dbReference type="ARBA" id="ARBA00004141"/>
    </source>
</evidence>
<reference evidence="15 16" key="1">
    <citation type="submission" date="2017-08" db="EMBL/GenBank/DDBJ databases">
        <title>Acidophilic green algal genome provides insights into adaptation to an acidic environment.</title>
        <authorList>
            <person name="Hirooka S."/>
            <person name="Hirose Y."/>
            <person name="Kanesaki Y."/>
            <person name="Higuchi S."/>
            <person name="Fujiwara T."/>
            <person name="Onuma R."/>
            <person name="Era A."/>
            <person name="Ohbayashi R."/>
            <person name="Uzuka A."/>
            <person name="Nozaki H."/>
            <person name="Yoshikawa H."/>
            <person name="Miyagishima S.Y."/>
        </authorList>
    </citation>
    <scope>NUCLEOTIDE SEQUENCE [LARGE SCALE GENOMIC DNA]</scope>
    <source>
        <strain evidence="15 16">NIES-2499</strain>
    </source>
</reference>
<gene>
    <name evidence="15" type="ORF">CEUSTIGMA_g9945.t1</name>
</gene>
<accession>A0A250XHG9</accession>
<evidence type="ECO:0000256" key="7">
    <source>
        <dbReference type="ARBA" id="ARBA00022882"/>
    </source>
</evidence>
<evidence type="ECO:0000256" key="10">
    <source>
        <dbReference type="ARBA" id="ARBA00023136"/>
    </source>
</evidence>
<evidence type="ECO:0000256" key="3">
    <source>
        <dbReference type="ARBA" id="ARBA00022568"/>
    </source>
</evidence>
<dbReference type="InterPro" id="IPR027359">
    <property type="entry name" value="Volt_channel_dom_sf"/>
</dbReference>
<keyword evidence="2" id="KW-0813">Transport</keyword>
<feature type="transmembrane region" description="Helical" evidence="13">
    <location>
        <begin position="201"/>
        <end position="220"/>
    </location>
</feature>
<evidence type="ECO:0000256" key="6">
    <source>
        <dbReference type="ARBA" id="ARBA00022837"/>
    </source>
</evidence>
<proteinExistence type="predicted"/>
<keyword evidence="8 13" id="KW-1133">Transmembrane helix</keyword>
<name>A0A250XHG9_9CHLO</name>
<evidence type="ECO:0000313" key="15">
    <source>
        <dbReference type="EMBL" id="GAX82518.1"/>
    </source>
</evidence>
<dbReference type="OrthoDB" id="416585at2759"/>
<organism evidence="15 16">
    <name type="scientific">Chlamydomonas eustigma</name>
    <dbReference type="NCBI Taxonomy" id="1157962"/>
    <lineage>
        <taxon>Eukaryota</taxon>
        <taxon>Viridiplantae</taxon>
        <taxon>Chlorophyta</taxon>
        <taxon>core chlorophytes</taxon>
        <taxon>Chlorophyceae</taxon>
        <taxon>CS clade</taxon>
        <taxon>Chlamydomonadales</taxon>
        <taxon>Chlamydomonadaceae</taxon>
        <taxon>Chlamydomonas</taxon>
    </lineage>
</organism>
<feature type="transmembrane region" description="Helical" evidence="13">
    <location>
        <begin position="545"/>
        <end position="568"/>
    </location>
</feature>
<evidence type="ECO:0000256" key="8">
    <source>
        <dbReference type="ARBA" id="ARBA00022989"/>
    </source>
</evidence>
<dbReference type="PANTHER" id="PTHR45628">
    <property type="entry name" value="VOLTAGE-DEPENDENT CALCIUM CHANNEL TYPE A SUBUNIT ALPHA-1"/>
    <property type="match status" value="1"/>
</dbReference>
<feature type="transmembrane region" description="Helical" evidence="13">
    <location>
        <begin position="778"/>
        <end position="801"/>
    </location>
</feature>
<feature type="transmembrane region" description="Helical" evidence="13">
    <location>
        <begin position="111"/>
        <end position="132"/>
    </location>
</feature>
<dbReference type="SUPFAM" id="SSF81324">
    <property type="entry name" value="Voltage-gated potassium channels"/>
    <property type="match status" value="2"/>
</dbReference>
<sequence>MITYRVRRPITAYPRVDWRKSLHPYWLFCVDCVTFPPWEIVRSVNLAPKALLFLQVNSFIRKPCIRLVRWMFFDALMLLVILANCVTLAMSSNQPGFSDSSTGQAITRANYAFIGIFMAEAGLKIVAYGFVFGKYTYLRDGWNILDFIVVVMGVLELTSLGNYTFIRSFRALRPLRAITKIASLKIIVESLFRSLPMLGDVMILAMFYFSVFGIFCTEIFKGQLYGRCGAPAFDQAYSVYQEDQLSTQMIFNVSYTVSSTTANQVCKGPLSSDQIWYNVSNTAVAAPFSYIGGLQWGYACPYQPSSNPNDINYPSGVFCTNYGNPDIGGYRNFDNILITWVQLYQHMTWQDWSYIMYATQAAMSWWTWPLHIFLVIVGGLLLANLALAVIFLHFSKYYNEAKAYAVASFDLSHYSRKSSQMLSNDPQVAHSLPSEDSKSVLAPRRTTLVVSGVLDVAWQWFRDLNYSVYVSSWFLHLTTFMIVGNAVVLAILWYEMPQEWVTGTTNANIAFSCYFVLEMLIKIIGMGPRQYAADSFNIFDFFVTLLGVVDMSLTLAPGVSSPGTLSVFRTFRLLRVMRLARSWEGLNRIIHVLLSSLVSVGWLTVLLFMYIFITGLLGMAFFGFKLDSCPQVSNAVQICPPGLTWMDCPPHFDCYVPCNSSIALSWFSVPGSPYGNKAYCEVFPRDLVANFMQQNSTLQIMSNTLQNGNVVPSSPVPNMTLLDQLQFWAQVGQPTTFMPNYDNIFQAMLSTFIILTTDNWDSNMKTMMVLTQSPWLPAFYTIITMTLGVFTVLNLFLAILLNNLDELVVLSPINIKEASAQDRDEVSGPHLLAGAAFLKQPDHSAEYLGNIAVPHVMDLDLSNHNQASLVQELLREEMLIKSAAKVLHKPPSGSSNSQTSRSSEIACKEVDGHVGAGRACSTCRRACSTGFSRQRAACIKPGDSFK</sequence>
<dbReference type="GO" id="GO:0005891">
    <property type="term" value="C:voltage-gated calcium channel complex"/>
    <property type="evidence" value="ECO:0007669"/>
    <property type="project" value="TreeGrafter"/>
</dbReference>